<reference evidence="11" key="3">
    <citation type="submission" date="2025-09" db="UniProtKB">
        <authorList>
            <consortium name="Ensembl"/>
        </authorList>
    </citation>
    <scope>IDENTIFICATION</scope>
</reference>
<sequence length="241" mass="27299">MRVFAPLVLLLGCVLQAKCQLSAPTIKDYEGEYVYVDDGYADDDYQDLSKFLDEEMEKTGTSSRSTTISIIYSVIVLSGFLLNILGLVISQRCTAIQYSQKLFMQNLCISCLLLLISLVFSAHYRAYNDWILGGIMCKVLNCLKSLSMFCQCFFTVAVTADYVVMRKRPRIGSIRRTVMEILTVAVGWILALGFSIPMLIFAKTDRLGSERQMCTLFPGYDTRFQPLDSQFDDENTGEWFS</sequence>
<dbReference type="HOGENOM" id="CLU_089522_0_0_1"/>
<accession>H2YGH0</accession>
<dbReference type="GO" id="GO:0007204">
    <property type="term" value="P:positive regulation of cytosolic calcium ion concentration"/>
    <property type="evidence" value="ECO:0007669"/>
    <property type="project" value="TreeGrafter"/>
</dbReference>
<evidence type="ECO:0000259" key="10">
    <source>
        <dbReference type="PROSITE" id="PS50262"/>
    </source>
</evidence>
<feature type="chain" id="PRO_5003577706" description="G-protein coupled receptors family 1 profile domain-containing protein" evidence="9">
    <location>
        <begin position="20"/>
        <end position="241"/>
    </location>
</feature>
<keyword evidence="7" id="KW-0807">Transducer</keyword>
<dbReference type="PANTHER" id="PTHR10489">
    <property type="entry name" value="CELL ADHESION MOLECULE"/>
    <property type="match status" value="1"/>
</dbReference>
<dbReference type="InParanoid" id="H2YGH0"/>
<dbReference type="PROSITE" id="PS50262">
    <property type="entry name" value="G_PROTEIN_RECEP_F1_2"/>
    <property type="match status" value="1"/>
</dbReference>
<keyword evidence="3 8" id="KW-1133">Transmembrane helix</keyword>
<dbReference type="SUPFAM" id="SSF81321">
    <property type="entry name" value="Family A G protein-coupled receptor-like"/>
    <property type="match status" value="1"/>
</dbReference>
<evidence type="ECO:0000256" key="5">
    <source>
        <dbReference type="ARBA" id="ARBA00023136"/>
    </source>
</evidence>
<evidence type="ECO:0000256" key="7">
    <source>
        <dbReference type="ARBA" id="ARBA00023224"/>
    </source>
</evidence>
<dbReference type="STRING" id="51511.ENSCSAVP00000004419"/>
<evidence type="ECO:0000256" key="1">
    <source>
        <dbReference type="ARBA" id="ARBA00004141"/>
    </source>
</evidence>
<dbReference type="GO" id="GO:0019722">
    <property type="term" value="P:calcium-mediated signaling"/>
    <property type="evidence" value="ECO:0007669"/>
    <property type="project" value="TreeGrafter"/>
</dbReference>
<evidence type="ECO:0000256" key="6">
    <source>
        <dbReference type="ARBA" id="ARBA00023170"/>
    </source>
</evidence>
<keyword evidence="2 8" id="KW-0812">Transmembrane</keyword>
<proteinExistence type="predicted"/>
<feature type="transmembrane region" description="Helical" evidence="8">
    <location>
        <begin position="102"/>
        <end position="126"/>
    </location>
</feature>
<dbReference type="InterPro" id="IPR000276">
    <property type="entry name" value="GPCR_Rhodpsn"/>
</dbReference>
<keyword evidence="6" id="KW-0675">Receptor</keyword>
<keyword evidence="9" id="KW-0732">Signal</keyword>
<evidence type="ECO:0000256" key="2">
    <source>
        <dbReference type="ARBA" id="ARBA00022692"/>
    </source>
</evidence>
<dbReference type="Gene3D" id="1.20.1070.10">
    <property type="entry name" value="Rhodopsin 7-helix transmembrane proteins"/>
    <property type="match status" value="1"/>
</dbReference>
<dbReference type="GO" id="GO:0016493">
    <property type="term" value="F:C-C chemokine receptor activity"/>
    <property type="evidence" value="ECO:0007669"/>
    <property type="project" value="TreeGrafter"/>
</dbReference>
<reference evidence="11" key="2">
    <citation type="submission" date="2025-08" db="UniProtKB">
        <authorList>
            <consortium name="Ensembl"/>
        </authorList>
    </citation>
    <scope>IDENTIFICATION</scope>
</reference>
<name>H2YGH0_CIOSA</name>
<reference evidence="12" key="1">
    <citation type="submission" date="2003-08" db="EMBL/GenBank/DDBJ databases">
        <authorList>
            <person name="Birren B."/>
            <person name="Nusbaum C."/>
            <person name="Abebe A."/>
            <person name="Abouelleil A."/>
            <person name="Adekoya E."/>
            <person name="Ait-zahra M."/>
            <person name="Allen N."/>
            <person name="Allen T."/>
            <person name="An P."/>
            <person name="Anderson M."/>
            <person name="Anderson S."/>
            <person name="Arachchi H."/>
            <person name="Armbruster J."/>
            <person name="Bachantsang P."/>
            <person name="Baldwin J."/>
            <person name="Barry A."/>
            <person name="Bayul T."/>
            <person name="Blitshsteyn B."/>
            <person name="Bloom T."/>
            <person name="Blye J."/>
            <person name="Boguslavskiy L."/>
            <person name="Borowsky M."/>
            <person name="Boukhgalter B."/>
            <person name="Brunache A."/>
            <person name="Butler J."/>
            <person name="Calixte N."/>
            <person name="Calvo S."/>
            <person name="Camarata J."/>
            <person name="Campo K."/>
            <person name="Chang J."/>
            <person name="Cheshatsang Y."/>
            <person name="Citroen M."/>
            <person name="Collymore A."/>
            <person name="Considine T."/>
            <person name="Cook A."/>
            <person name="Cooke P."/>
            <person name="Corum B."/>
            <person name="Cuomo C."/>
            <person name="David R."/>
            <person name="Dawoe T."/>
            <person name="Degray S."/>
            <person name="Dodge S."/>
            <person name="Dooley K."/>
            <person name="Dorje P."/>
            <person name="Dorjee K."/>
            <person name="Dorris L."/>
            <person name="Duffey N."/>
            <person name="Dupes A."/>
            <person name="Elkins T."/>
            <person name="Engels R."/>
            <person name="Erickson J."/>
            <person name="Farina A."/>
            <person name="Faro S."/>
            <person name="Ferreira P."/>
            <person name="Fischer H."/>
            <person name="Fitzgerald M."/>
            <person name="Foley K."/>
            <person name="Gage D."/>
            <person name="Galagan J."/>
            <person name="Gearin G."/>
            <person name="Gnerre S."/>
            <person name="Gnirke A."/>
            <person name="Goyette A."/>
            <person name="Graham J."/>
            <person name="Grandbois E."/>
            <person name="Gyaltsen K."/>
            <person name="Hafez N."/>
            <person name="Hagopian D."/>
            <person name="Hagos B."/>
            <person name="Hall J."/>
            <person name="Hatcher B."/>
            <person name="Heller A."/>
            <person name="Higgins H."/>
            <person name="Honan T."/>
            <person name="Horn A."/>
            <person name="Houde N."/>
            <person name="Hughes L."/>
            <person name="Hulme W."/>
            <person name="Husby E."/>
            <person name="Iliev I."/>
            <person name="Jaffe D."/>
            <person name="Jones C."/>
            <person name="Kamal M."/>
            <person name="Kamat A."/>
            <person name="Kamvysselis M."/>
            <person name="Karlsson E."/>
            <person name="Kells C."/>
            <person name="Kieu A."/>
            <person name="Kisner P."/>
            <person name="Kodira C."/>
            <person name="Kulbokas E."/>
            <person name="Labutti K."/>
            <person name="Lama D."/>
            <person name="Landers T."/>
            <person name="Leger J."/>
            <person name="Levine S."/>
            <person name="Lewis D."/>
            <person name="Lewis T."/>
            <person name="Lindblad-toh K."/>
            <person name="Liu X."/>
            <person name="Lokyitsang T."/>
            <person name="Lokyitsang Y."/>
            <person name="Lucien O."/>
            <person name="Lui A."/>
            <person name="Ma L.J."/>
            <person name="Mabbitt R."/>
            <person name="Macdonald J."/>
            <person name="Maclean C."/>
            <person name="Major J."/>
            <person name="Manning J."/>
            <person name="Marabella R."/>
            <person name="Maru K."/>
            <person name="Matthews C."/>
            <person name="Mauceli E."/>
            <person name="Mccarthy M."/>
            <person name="Mcdonough S."/>
            <person name="Mcghee T."/>
            <person name="Meldrim J."/>
            <person name="Meneus L."/>
            <person name="Mesirov J."/>
            <person name="Mihalev A."/>
            <person name="Mihova T."/>
            <person name="Mikkelsen T."/>
            <person name="Mlenga V."/>
            <person name="Moru K."/>
            <person name="Mozes J."/>
            <person name="Mulrain L."/>
            <person name="Munson G."/>
            <person name="Naylor J."/>
            <person name="Newes C."/>
            <person name="Nguyen C."/>
            <person name="Nguyen N."/>
            <person name="Nguyen T."/>
            <person name="Nicol R."/>
            <person name="Nielsen C."/>
            <person name="Nizzari M."/>
            <person name="Norbu C."/>
            <person name="Norbu N."/>
            <person name="O'donnell P."/>
            <person name="Okoawo O."/>
            <person name="O'leary S."/>
            <person name="Omotosho B."/>
            <person name="O'neill K."/>
            <person name="Osman S."/>
            <person name="Parker S."/>
            <person name="Perrin D."/>
            <person name="Phunkhang P."/>
            <person name="Piqani B."/>
            <person name="Purcell S."/>
            <person name="Rachupka T."/>
            <person name="Ramasamy U."/>
            <person name="Rameau R."/>
            <person name="Ray V."/>
            <person name="Raymond C."/>
            <person name="Retta R."/>
            <person name="Richardson S."/>
            <person name="Rise C."/>
            <person name="Rodriguez J."/>
            <person name="Rogers J."/>
            <person name="Rogov P."/>
            <person name="Rutman M."/>
            <person name="Schupbach R."/>
            <person name="Seaman C."/>
            <person name="Settipalli S."/>
            <person name="Sharpe T."/>
            <person name="Sheridan J."/>
            <person name="Sherpa N."/>
            <person name="Shi J."/>
            <person name="Smirnov S."/>
            <person name="Smith C."/>
            <person name="Sougnez C."/>
            <person name="Spencer B."/>
            <person name="Stalker J."/>
            <person name="Stange-thomann N."/>
            <person name="Stavropoulos S."/>
            <person name="Stetson K."/>
            <person name="Stone C."/>
            <person name="Stone S."/>
            <person name="Stubbs M."/>
            <person name="Talamas J."/>
            <person name="Tchuinga P."/>
            <person name="Tenzing P."/>
            <person name="Tesfaye S."/>
            <person name="Theodore J."/>
            <person name="Thoulutsang Y."/>
            <person name="Topham K."/>
            <person name="Towey S."/>
            <person name="Tsamla T."/>
            <person name="Tsomo N."/>
            <person name="Vallee D."/>
            <person name="Vassiliev H."/>
            <person name="Venkataraman V."/>
            <person name="Vinson J."/>
            <person name="Vo A."/>
            <person name="Wade C."/>
            <person name="Wang S."/>
            <person name="Wangchuk T."/>
            <person name="Wangdi T."/>
            <person name="Whittaker C."/>
            <person name="Wilkinson J."/>
            <person name="Wu Y."/>
            <person name="Wyman D."/>
            <person name="Yadav S."/>
            <person name="Yang S."/>
            <person name="Yang X."/>
            <person name="Yeager S."/>
            <person name="Yee E."/>
            <person name="Young G."/>
            <person name="Zainoun J."/>
            <person name="Zembeck L."/>
            <person name="Zimmer A."/>
            <person name="Zody M."/>
            <person name="Lander E."/>
        </authorList>
    </citation>
    <scope>NUCLEOTIDE SEQUENCE [LARGE SCALE GENOMIC DNA]</scope>
</reference>
<feature type="transmembrane region" description="Helical" evidence="8">
    <location>
        <begin position="146"/>
        <end position="165"/>
    </location>
</feature>
<dbReference type="GO" id="GO:0060326">
    <property type="term" value="P:cell chemotaxis"/>
    <property type="evidence" value="ECO:0007669"/>
    <property type="project" value="TreeGrafter"/>
</dbReference>
<protein>
    <recommendedName>
        <fullName evidence="10">G-protein coupled receptors family 1 profile domain-containing protein</fullName>
    </recommendedName>
</protein>
<feature type="transmembrane region" description="Helical" evidence="8">
    <location>
        <begin position="177"/>
        <end position="202"/>
    </location>
</feature>
<dbReference type="OMA" id="FMQNLCI"/>
<keyword evidence="4" id="KW-0297">G-protein coupled receptor</keyword>
<dbReference type="GO" id="GO:0009897">
    <property type="term" value="C:external side of plasma membrane"/>
    <property type="evidence" value="ECO:0007669"/>
    <property type="project" value="TreeGrafter"/>
</dbReference>
<evidence type="ECO:0000256" key="3">
    <source>
        <dbReference type="ARBA" id="ARBA00022989"/>
    </source>
</evidence>
<feature type="domain" description="G-protein coupled receptors family 1 profile" evidence="10">
    <location>
        <begin position="82"/>
        <end position="241"/>
    </location>
</feature>
<evidence type="ECO:0000313" key="12">
    <source>
        <dbReference type="Proteomes" id="UP000007875"/>
    </source>
</evidence>
<dbReference type="Pfam" id="PF00001">
    <property type="entry name" value="7tm_1"/>
    <property type="match status" value="1"/>
</dbReference>
<keyword evidence="5 8" id="KW-0472">Membrane</keyword>
<evidence type="ECO:0000256" key="4">
    <source>
        <dbReference type="ARBA" id="ARBA00023040"/>
    </source>
</evidence>
<comment type="subcellular location">
    <subcellularLocation>
        <location evidence="1">Membrane</location>
        <topology evidence="1">Multi-pass membrane protein</topology>
    </subcellularLocation>
</comment>
<dbReference type="Ensembl" id="ENSCSAVT00000004483.1">
    <property type="protein sequence ID" value="ENSCSAVP00000004419.1"/>
    <property type="gene ID" value="ENSCSAVG00000002617.1"/>
</dbReference>
<feature type="signal peptide" evidence="9">
    <location>
        <begin position="1"/>
        <end position="19"/>
    </location>
</feature>
<dbReference type="PANTHER" id="PTHR10489:SF932">
    <property type="entry name" value="G-PROTEIN COUPLED RECEPTORS FAMILY 1 PROFILE DOMAIN-CONTAINING PROTEIN"/>
    <property type="match status" value="1"/>
</dbReference>
<dbReference type="AlphaFoldDB" id="H2YGH0"/>
<dbReference type="InterPro" id="IPR050119">
    <property type="entry name" value="CCR1-9-like"/>
</dbReference>
<dbReference type="InterPro" id="IPR017452">
    <property type="entry name" value="GPCR_Rhodpsn_7TM"/>
</dbReference>
<dbReference type="GO" id="GO:0019957">
    <property type="term" value="F:C-C chemokine binding"/>
    <property type="evidence" value="ECO:0007669"/>
    <property type="project" value="TreeGrafter"/>
</dbReference>
<evidence type="ECO:0000313" key="11">
    <source>
        <dbReference type="Ensembl" id="ENSCSAVP00000004419.1"/>
    </source>
</evidence>
<keyword evidence="12" id="KW-1185">Reference proteome</keyword>
<dbReference type="GeneTree" id="ENSGT00940000157017"/>
<evidence type="ECO:0000256" key="9">
    <source>
        <dbReference type="SAM" id="SignalP"/>
    </source>
</evidence>
<evidence type="ECO:0000256" key="8">
    <source>
        <dbReference type="SAM" id="Phobius"/>
    </source>
</evidence>
<organism evidence="11 12">
    <name type="scientific">Ciona savignyi</name>
    <name type="common">Pacific transparent sea squirt</name>
    <dbReference type="NCBI Taxonomy" id="51511"/>
    <lineage>
        <taxon>Eukaryota</taxon>
        <taxon>Metazoa</taxon>
        <taxon>Chordata</taxon>
        <taxon>Tunicata</taxon>
        <taxon>Ascidiacea</taxon>
        <taxon>Phlebobranchia</taxon>
        <taxon>Cionidae</taxon>
        <taxon>Ciona</taxon>
    </lineage>
</organism>
<dbReference type="Proteomes" id="UP000007875">
    <property type="component" value="Unassembled WGS sequence"/>
</dbReference>
<dbReference type="GO" id="GO:0006955">
    <property type="term" value="P:immune response"/>
    <property type="evidence" value="ECO:0007669"/>
    <property type="project" value="TreeGrafter"/>
</dbReference>
<feature type="transmembrane region" description="Helical" evidence="8">
    <location>
        <begin position="70"/>
        <end position="90"/>
    </location>
</feature>